<evidence type="ECO:0000313" key="3">
    <source>
        <dbReference type="Proteomes" id="UP001157915"/>
    </source>
</evidence>
<dbReference type="Proteomes" id="UP001157915">
    <property type="component" value="Unassembled WGS sequence"/>
</dbReference>
<accession>A0ABY1PK18</accession>
<protein>
    <recommendedName>
        <fullName evidence="4">Lipocalin-like domain-containing protein</fullName>
    </recommendedName>
</protein>
<organism evidence="2 3">
    <name type="scientific">Algoriphagus winogradskyi</name>
    <dbReference type="NCBI Taxonomy" id="237017"/>
    <lineage>
        <taxon>Bacteria</taxon>
        <taxon>Pseudomonadati</taxon>
        <taxon>Bacteroidota</taxon>
        <taxon>Cytophagia</taxon>
        <taxon>Cytophagales</taxon>
        <taxon>Cyclobacteriaceae</taxon>
        <taxon>Algoriphagus</taxon>
    </lineage>
</organism>
<dbReference type="RefSeq" id="WP_283414741.1">
    <property type="nucleotide sequence ID" value="NZ_FXUA01000010.1"/>
</dbReference>
<feature type="chain" id="PRO_5046328125" description="Lipocalin-like domain-containing protein" evidence="1">
    <location>
        <begin position="22"/>
        <end position="165"/>
    </location>
</feature>
<comment type="caution">
    <text evidence="2">The sequence shown here is derived from an EMBL/GenBank/DDBJ whole genome shotgun (WGS) entry which is preliminary data.</text>
</comment>
<reference evidence="2 3" key="1">
    <citation type="submission" date="2017-05" db="EMBL/GenBank/DDBJ databases">
        <authorList>
            <person name="Varghese N."/>
            <person name="Submissions S."/>
        </authorList>
    </citation>
    <scope>NUCLEOTIDE SEQUENCE [LARGE SCALE GENOMIC DNA]</scope>
    <source>
        <strain evidence="2 3">DSM 15360</strain>
    </source>
</reference>
<evidence type="ECO:0000313" key="2">
    <source>
        <dbReference type="EMBL" id="SMP35316.1"/>
    </source>
</evidence>
<keyword evidence="3" id="KW-1185">Reference proteome</keyword>
<name>A0ABY1PK18_9BACT</name>
<dbReference type="EMBL" id="FXUA01000010">
    <property type="protein sequence ID" value="SMP35316.1"/>
    <property type="molecule type" value="Genomic_DNA"/>
</dbReference>
<gene>
    <name evidence="2" type="ORF">SAMN06265367_110124</name>
</gene>
<evidence type="ECO:0008006" key="4">
    <source>
        <dbReference type="Google" id="ProtNLM"/>
    </source>
</evidence>
<dbReference type="PROSITE" id="PS51257">
    <property type="entry name" value="PROKAR_LIPOPROTEIN"/>
    <property type="match status" value="1"/>
</dbReference>
<proteinExistence type="predicted"/>
<feature type="signal peptide" evidence="1">
    <location>
        <begin position="1"/>
        <end position="21"/>
    </location>
</feature>
<sequence>MKLRYSLFIASFILLSLTACSSDEDPLFQDKYTSEDLIQLHGVDQKNWRIEAYYDNYNQKVLSAKNACFVDDIYVFQKGTKTVQVVPGEISCSEVEPENEITTASYEFYEQEGLIFISISKASLVNGVIKNNFFSLQLVELSNSKMIFASGEKGNYEVAIVFSAS</sequence>
<evidence type="ECO:0000256" key="1">
    <source>
        <dbReference type="SAM" id="SignalP"/>
    </source>
</evidence>
<keyword evidence="1" id="KW-0732">Signal</keyword>